<accession>A0ABR0A963</accession>
<evidence type="ECO:0000313" key="1">
    <source>
        <dbReference type="EMBL" id="KAK4021675.1"/>
    </source>
</evidence>
<sequence>MYRRLPLLPQSDVLHMRHPTTIISLRQRIFRARLKASSVTTNEELPCQRRDRMHFTILRRSQVSSLKGRTELDGSAMSGNGESKAIILGKVENIQPREPRVRQSKDMAAFLFDVIFLVSEHGRKRSTLFVGKARMELPGWLLTVLNMANGTGRSDSTGLTCSPSTTALINGKNAETRLDFGGYSRVINTL</sequence>
<protein>
    <submittedName>
        <fullName evidence="1">Uncharacterized protein</fullName>
    </submittedName>
</protein>
<dbReference type="Proteomes" id="UP001234178">
    <property type="component" value="Unassembled WGS sequence"/>
</dbReference>
<proteinExistence type="predicted"/>
<name>A0ABR0A963_9CRUS</name>
<evidence type="ECO:0000313" key="2">
    <source>
        <dbReference type="Proteomes" id="UP001234178"/>
    </source>
</evidence>
<comment type="caution">
    <text evidence="1">The sequence shown here is derived from an EMBL/GenBank/DDBJ whole genome shotgun (WGS) entry which is preliminary data.</text>
</comment>
<reference evidence="1 2" key="1">
    <citation type="journal article" date="2023" name="Nucleic Acids Res.">
        <title>The hologenome of Daphnia magna reveals possible DNA methylation and microbiome-mediated evolution of the host genome.</title>
        <authorList>
            <person name="Chaturvedi A."/>
            <person name="Li X."/>
            <person name="Dhandapani V."/>
            <person name="Marshall H."/>
            <person name="Kissane S."/>
            <person name="Cuenca-Cambronero M."/>
            <person name="Asole G."/>
            <person name="Calvet F."/>
            <person name="Ruiz-Romero M."/>
            <person name="Marangio P."/>
            <person name="Guigo R."/>
            <person name="Rago D."/>
            <person name="Mirbahai L."/>
            <person name="Eastwood N."/>
            <person name="Colbourne J.K."/>
            <person name="Zhou J."/>
            <person name="Mallon E."/>
            <person name="Orsini L."/>
        </authorList>
    </citation>
    <scope>NUCLEOTIDE SEQUENCE [LARGE SCALE GENOMIC DNA]</scope>
    <source>
        <strain evidence="1">LRV0_1</strain>
    </source>
</reference>
<keyword evidence="2" id="KW-1185">Reference proteome</keyword>
<gene>
    <name evidence="1" type="ORF">OUZ56_003585</name>
</gene>
<dbReference type="EMBL" id="JAOYFB010000036">
    <property type="protein sequence ID" value="KAK4021675.1"/>
    <property type="molecule type" value="Genomic_DNA"/>
</dbReference>
<organism evidence="1 2">
    <name type="scientific">Daphnia magna</name>
    <dbReference type="NCBI Taxonomy" id="35525"/>
    <lineage>
        <taxon>Eukaryota</taxon>
        <taxon>Metazoa</taxon>
        <taxon>Ecdysozoa</taxon>
        <taxon>Arthropoda</taxon>
        <taxon>Crustacea</taxon>
        <taxon>Branchiopoda</taxon>
        <taxon>Diplostraca</taxon>
        <taxon>Cladocera</taxon>
        <taxon>Anomopoda</taxon>
        <taxon>Daphniidae</taxon>
        <taxon>Daphnia</taxon>
    </lineage>
</organism>